<sequence>MKIIYILCILFTTIFIILKLNNFENNFFLKNKNNNESNNQTNCPIEPFQLLQITNDNKIKIEDNAKNIFSNLKGPLLIYSEIGYYSSFKSSRLDLYTMFLLKNEIKKNCNLKFFRVKIPKNGSSSSVDNENNCLGSRGCTRGIWVQLIKISDINNIIDNSLLSLKNSISNLFKQSQDGTIIFLDSEGSNDPDGLSNFQINTIQTILFSISSSISYIEPLQMNDDLIRNLAIKSFLFSMVLEYERYDNNISRNSIDLPKFNLIFSSSANLQLDFNPKIKNISNQLDKTQYFYNYLNDNKKDISSKRAINYFWGNNAIKSLVVLKATKNEMQFFLNEFSKVKNVPKELIYSREPGVMYSIVHKILPTILDSLSIKKYKGKVANGNDILNIILNIENAIENPIINKIFIMDVNVNFKSFVEISKQPMEIKGNKYILKNILD</sequence>
<dbReference type="EMBL" id="GL871321">
    <property type="protein sequence ID" value="EGC30534.1"/>
    <property type="molecule type" value="Genomic_DNA"/>
</dbReference>
<protein>
    <submittedName>
        <fullName evidence="1">Uncharacterized protein</fullName>
    </submittedName>
</protein>
<dbReference type="InParanoid" id="F0ZZT5"/>
<evidence type="ECO:0000313" key="2">
    <source>
        <dbReference type="Proteomes" id="UP000001064"/>
    </source>
</evidence>
<name>F0ZZT5_DICPU</name>
<dbReference type="GeneID" id="10510325"/>
<evidence type="ECO:0000313" key="1">
    <source>
        <dbReference type="EMBL" id="EGC30534.1"/>
    </source>
</evidence>
<dbReference type="VEuPathDB" id="AmoebaDB:DICPUDRAFT_83533"/>
<dbReference type="Gene3D" id="3.40.50.300">
    <property type="entry name" value="P-loop containing nucleotide triphosphate hydrolases"/>
    <property type="match status" value="1"/>
</dbReference>
<dbReference type="InterPro" id="IPR027417">
    <property type="entry name" value="P-loop_NTPase"/>
</dbReference>
<gene>
    <name evidence="1" type="ORF">DICPUDRAFT_83533</name>
</gene>
<dbReference type="AlphaFoldDB" id="F0ZZT5"/>
<organism evidence="1 2">
    <name type="scientific">Dictyostelium purpureum</name>
    <name type="common">Slime mold</name>
    <dbReference type="NCBI Taxonomy" id="5786"/>
    <lineage>
        <taxon>Eukaryota</taxon>
        <taxon>Amoebozoa</taxon>
        <taxon>Evosea</taxon>
        <taxon>Eumycetozoa</taxon>
        <taxon>Dictyostelia</taxon>
        <taxon>Dictyosteliales</taxon>
        <taxon>Dictyosteliaceae</taxon>
        <taxon>Dictyostelium</taxon>
    </lineage>
</organism>
<accession>F0ZZT5</accession>
<reference evidence="2" key="1">
    <citation type="journal article" date="2011" name="Genome Biol.">
        <title>Comparative genomics of the social amoebae Dictyostelium discoideum and Dictyostelium purpureum.</title>
        <authorList>
            <consortium name="US DOE Joint Genome Institute (JGI-PGF)"/>
            <person name="Sucgang R."/>
            <person name="Kuo A."/>
            <person name="Tian X."/>
            <person name="Salerno W."/>
            <person name="Parikh A."/>
            <person name="Feasley C.L."/>
            <person name="Dalin E."/>
            <person name="Tu H."/>
            <person name="Huang E."/>
            <person name="Barry K."/>
            <person name="Lindquist E."/>
            <person name="Shapiro H."/>
            <person name="Bruce D."/>
            <person name="Schmutz J."/>
            <person name="Salamov A."/>
            <person name="Fey P."/>
            <person name="Gaudet P."/>
            <person name="Anjard C."/>
            <person name="Babu M.M."/>
            <person name="Basu S."/>
            <person name="Bushmanova Y."/>
            <person name="van der Wel H."/>
            <person name="Katoh-Kurasawa M."/>
            <person name="Dinh C."/>
            <person name="Coutinho P.M."/>
            <person name="Saito T."/>
            <person name="Elias M."/>
            <person name="Schaap P."/>
            <person name="Kay R.R."/>
            <person name="Henrissat B."/>
            <person name="Eichinger L."/>
            <person name="Rivero F."/>
            <person name="Putnam N.H."/>
            <person name="West C.M."/>
            <person name="Loomis W.F."/>
            <person name="Chisholm R.L."/>
            <person name="Shaulsky G."/>
            <person name="Strassmann J.E."/>
            <person name="Queller D.C."/>
            <person name="Kuspa A."/>
            <person name="Grigoriev I.V."/>
        </authorList>
    </citation>
    <scope>NUCLEOTIDE SEQUENCE [LARGE SCALE GENOMIC DNA]</scope>
    <source>
        <strain evidence="2">QSDP1</strain>
    </source>
</reference>
<dbReference type="KEGG" id="dpp:DICPUDRAFT_83533"/>
<dbReference type="Proteomes" id="UP000001064">
    <property type="component" value="Unassembled WGS sequence"/>
</dbReference>
<dbReference type="RefSeq" id="XP_003292929.1">
    <property type="nucleotide sequence ID" value="XM_003292881.1"/>
</dbReference>
<keyword evidence="2" id="KW-1185">Reference proteome</keyword>
<proteinExistence type="predicted"/>